<reference evidence="2 3" key="1">
    <citation type="submission" date="2020-02" db="EMBL/GenBank/DDBJ databases">
        <title>Fructobacillus sp. isolated from paper mulberry of Taiwan.</title>
        <authorList>
            <person name="Lin S.-T."/>
        </authorList>
    </citation>
    <scope>NUCLEOTIDE SEQUENCE [LARGE SCALE GENOMIC DNA]</scope>
    <source>
        <strain evidence="2 3">S1-1</strain>
    </source>
</reference>
<dbReference type="InterPro" id="IPR025503">
    <property type="entry name" value="DUF4391"/>
</dbReference>
<dbReference type="EMBL" id="JAAMFL010000005">
    <property type="protein sequence ID" value="MBS9337529.1"/>
    <property type="molecule type" value="Genomic_DNA"/>
</dbReference>
<feature type="coiled-coil region" evidence="1">
    <location>
        <begin position="135"/>
        <end position="185"/>
    </location>
</feature>
<comment type="caution">
    <text evidence="2">The sequence shown here is derived from an EMBL/GenBank/DDBJ whole genome shotgun (WGS) entry which is preliminary data.</text>
</comment>
<evidence type="ECO:0000256" key="1">
    <source>
        <dbReference type="SAM" id="Coils"/>
    </source>
</evidence>
<gene>
    <name evidence="2" type="ORF">G6R30_03525</name>
</gene>
<organism evidence="2 3">
    <name type="scientific">Fructobacillus parabroussonetiae</name>
    <dbReference type="NCBI Taxonomy" id="2713174"/>
    <lineage>
        <taxon>Bacteria</taxon>
        <taxon>Bacillati</taxon>
        <taxon>Bacillota</taxon>
        <taxon>Bacilli</taxon>
        <taxon>Lactobacillales</taxon>
        <taxon>Lactobacillaceae</taxon>
        <taxon>Fructobacillus</taxon>
    </lineage>
</organism>
<evidence type="ECO:0000313" key="3">
    <source>
        <dbReference type="Proteomes" id="UP001519503"/>
    </source>
</evidence>
<protein>
    <submittedName>
        <fullName evidence="2">DUF4391 domain-containing protein</fullName>
    </submittedName>
</protein>
<sequence length="191" mass="22486">MIIGIPKQALVNRIIPKDRFNFQDATKINRIRWLGKLAPTTINLPAKTIPEIQIFSVEMPEFDEKVIVRILDKVPQVILFIVNDELAAMRYDNQVIMKEMAGSLEIRGITLDDVRDNFVRQLLDLSDLSQPLAQQITQVREIQRLQLEINKLNQQITRTVQTNKRQALARKRYEFEQELRRLNNQNQRRNK</sequence>
<dbReference type="RefSeq" id="WP_213821500.1">
    <property type="nucleotide sequence ID" value="NZ_JAAMFL010000005.1"/>
</dbReference>
<name>A0ABS5QZ22_9LACO</name>
<keyword evidence="3" id="KW-1185">Reference proteome</keyword>
<dbReference type="Proteomes" id="UP001519503">
    <property type="component" value="Unassembled WGS sequence"/>
</dbReference>
<proteinExistence type="predicted"/>
<keyword evidence="1" id="KW-0175">Coiled coil</keyword>
<accession>A0ABS5QZ22</accession>
<dbReference type="Pfam" id="PF14335">
    <property type="entry name" value="DUF4391"/>
    <property type="match status" value="1"/>
</dbReference>
<evidence type="ECO:0000313" key="2">
    <source>
        <dbReference type="EMBL" id="MBS9337529.1"/>
    </source>
</evidence>